<reference evidence="3 4" key="1">
    <citation type="submission" date="2014-06" db="EMBL/GenBank/DDBJ databases">
        <title>Whole Genome Sequences of Three Symbiotic Endozoicomonas Bacteria.</title>
        <authorList>
            <person name="Neave M.J."/>
            <person name="Apprill A."/>
            <person name="Voolstra C.R."/>
        </authorList>
    </citation>
    <scope>NUCLEOTIDE SEQUENCE [LARGE SCALE GENOMIC DNA]</scope>
    <source>
        <strain evidence="3 4">DSM 22380</strain>
    </source>
</reference>
<gene>
    <name evidence="3" type="ORF">GV64_22345</name>
</gene>
<dbReference type="InterPro" id="IPR000305">
    <property type="entry name" value="GIY-YIG_endonuc"/>
</dbReference>
<evidence type="ECO:0000313" key="3">
    <source>
        <dbReference type="EMBL" id="KEI73086.1"/>
    </source>
</evidence>
<dbReference type="EMBL" id="JOJP01000001">
    <property type="protein sequence ID" value="KEI73086.1"/>
    <property type="molecule type" value="Genomic_DNA"/>
</dbReference>
<dbReference type="Proteomes" id="UP000027997">
    <property type="component" value="Unassembled WGS sequence"/>
</dbReference>
<name>A0A081KG10_9GAMM</name>
<organism evidence="3 4">
    <name type="scientific">Endozoicomonas elysicola</name>
    <dbReference type="NCBI Taxonomy" id="305900"/>
    <lineage>
        <taxon>Bacteria</taxon>
        <taxon>Pseudomonadati</taxon>
        <taxon>Pseudomonadota</taxon>
        <taxon>Gammaproteobacteria</taxon>
        <taxon>Oceanospirillales</taxon>
        <taxon>Endozoicomonadaceae</taxon>
        <taxon>Endozoicomonas</taxon>
    </lineage>
</organism>
<dbReference type="SUPFAM" id="SSF82771">
    <property type="entry name" value="GIY-YIG endonuclease"/>
    <property type="match status" value="1"/>
</dbReference>
<proteinExistence type="inferred from homology"/>
<sequence>MPAGYWSVYIILASDNSLYTGITTDIVRRWQQHCGAAGGARFFRGRKPKQLVYLEDADNRSSASRREAAIKKLTRKQKLILLSSSENRSHLWADKLLPAP</sequence>
<evidence type="ECO:0000259" key="2">
    <source>
        <dbReference type="PROSITE" id="PS50164"/>
    </source>
</evidence>
<dbReference type="Pfam" id="PF01541">
    <property type="entry name" value="GIY-YIG"/>
    <property type="match status" value="1"/>
</dbReference>
<evidence type="ECO:0000313" key="4">
    <source>
        <dbReference type="Proteomes" id="UP000027997"/>
    </source>
</evidence>
<comment type="caution">
    <text evidence="3">The sequence shown here is derived from an EMBL/GenBank/DDBJ whole genome shotgun (WGS) entry which is preliminary data.</text>
</comment>
<dbReference type="Gene3D" id="3.40.1440.10">
    <property type="entry name" value="GIY-YIG endonuclease"/>
    <property type="match status" value="1"/>
</dbReference>
<dbReference type="AlphaFoldDB" id="A0A081KG10"/>
<protein>
    <submittedName>
        <fullName evidence="3">Endonuclease</fullName>
    </submittedName>
</protein>
<dbReference type="CDD" id="cd10456">
    <property type="entry name" value="GIY-YIG_UPF0213"/>
    <property type="match status" value="1"/>
</dbReference>
<dbReference type="InterPro" id="IPR035901">
    <property type="entry name" value="GIY-YIG_endonuc_sf"/>
</dbReference>
<dbReference type="PANTHER" id="PTHR34477:SF1">
    <property type="entry name" value="UPF0213 PROTEIN YHBQ"/>
    <property type="match status" value="1"/>
</dbReference>
<keyword evidence="3" id="KW-0255">Endonuclease</keyword>
<dbReference type="PANTHER" id="PTHR34477">
    <property type="entry name" value="UPF0213 PROTEIN YHBQ"/>
    <property type="match status" value="1"/>
</dbReference>
<feature type="domain" description="GIY-YIG" evidence="2">
    <location>
        <begin position="4"/>
        <end position="80"/>
    </location>
</feature>
<keyword evidence="4" id="KW-1185">Reference proteome</keyword>
<dbReference type="GO" id="GO:0004519">
    <property type="term" value="F:endonuclease activity"/>
    <property type="evidence" value="ECO:0007669"/>
    <property type="project" value="UniProtKB-KW"/>
</dbReference>
<evidence type="ECO:0000256" key="1">
    <source>
        <dbReference type="ARBA" id="ARBA00007435"/>
    </source>
</evidence>
<dbReference type="RefSeq" id="WP_020582273.1">
    <property type="nucleotide sequence ID" value="NZ_JOJP01000001.1"/>
</dbReference>
<dbReference type="InterPro" id="IPR050190">
    <property type="entry name" value="UPF0213_domain"/>
</dbReference>
<keyword evidence="3" id="KW-0378">Hydrolase</keyword>
<dbReference type="eggNOG" id="COG2827">
    <property type="taxonomic scope" value="Bacteria"/>
</dbReference>
<keyword evidence="3" id="KW-0540">Nuclease</keyword>
<accession>A0A081KG10</accession>
<dbReference type="PROSITE" id="PS50164">
    <property type="entry name" value="GIY_YIG"/>
    <property type="match status" value="1"/>
</dbReference>
<comment type="similarity">
    <text evidence="1">Belongs to the UPF0213 family.</text>
</comment>
<dbReference type="STRING" id="305900.GV64_22345"/>